<evidence type="ECO:0000313" key="10">
    <source>
        <dbReference type="EMBL" id="KOF85975.1"/>
    </source>
</evidence>
<comment type="subcellular location">
    <subcellularLocation>
        <location evidence="1">Mitochondrion</location>
    </subcellularLocation>
</comment>
<gene>
    <name evidence="10" type="ORF">OCBIM_22019444mg</name>
</gene>
<evidence type="ECO:0000256" key="6">
    <source>
        <dbReference type="ARBA" id="ARBA00024034"/>
    </source>
</evidence>
<dbReference type="GO" id="GO:0004525">
    <property type="term" value="F:ribonuclease III activity"/>
    <property type="evidence" value="ECO:0007669"/>
    <property type="project" value="InterPro"/>
</dbReference>
<dbReference type="Gene3D" id="3.30.160.20">
    <property type="match status" value="1"/>
</dbReference>
<dbReference type="InterPro" id="IPR055189">
    <property type="entry name" value="RM44_endonuclase"/>
</dbReference>
<accession>A0A0L8HB10</accession>
<evidence type="ECO:0000256" key="1">
    <source>
        <dbReference type="ARBA" id="ARBA00004173"/>
    </source>
</evidence>
<evidence type="ECO:0000259" key="9">
    <source>
        <dbReference type="Pfam" id="PF22935"/>
    </source>
</evidence>
<dbReference type="GO" id="GO:0005739">
    <property type="term" value="C:mitochondrion"/>
    <property type="evidence" value="ECO:0007669"/>
    <property type="project" value="UniProtKB-SubCell"/>
</dbReference>
<feature type="domain" description="Large ribosomal subunit protein mL44 endonuclease" evidence="9">
    <location>
        <begin position="99"/>
        <end position="233"/>
    </location>
</feature>
<comment type="similarity">
    <text evidence="6">Belongs to the ribonuclease III family. Mitochondrion-specific ribosomal protein mL44 subfamily.</text>
</comment>
<dbReference type="GO" id="GO:0005840">
    <property type="term" value="C:ribosome"/>
    <property type="evidence" value="ECO:0007669"/>
    <property type="project" value="UniProtKB-KW"/>
</dbReference>
<evidence type="ECO:0000256" key="2">
    <source>
        <dbReference type="ARBA" id="ARBA00022946"/>
    </source>
</evidence>
<dbReference type="CDD" id="cd19874">
    <property type="entry name" value="DSRM_MRPL44"/>
    <property type="match status" value="1"/>
</dbReference>
<keyword evidence="5" id="KW-0687">Ribonucleoprotein</keyword>
<evidence type="ECO:0000256" key="7">
    <source>
        <dbReference type="ARBA" id="ARBA00035187"/>
    </source>
</evidence>
<dbReference type="InterPro" id="IPR036389">
    <property type="entry name" value="RNase_III_sf"/>
</dbReference>
<proteinExistence type="inferred from homology"/>
<dbReference type="Gene3D" id="1.10.1520.10">
    <property type="entry name" value="Ribonuclease III domain"/>
    <property type="match status" value="1"/>
</dbReference>
<evidence type="ECO:0000259" key="8">
    <source>
        <dbReference type="Pfam" id="PF22892"/>
    </source>
</evidence>
<evidence type="ECO:0000256" key="4">
    <source>
        <dbReference type="ARBA" id="ARBA00023128"/>
    </source>
</evidence>
<dbReference type="GO" id="GO:0003725">
    <property type="term" value="F:double-stranded RNA binding"/>
    <property type="evidence" value="ECO:0007669"/>
    <property type="project" value="InterPro"/>
</dbReference>
<feature type="domain" description="Large ribosomal subunit protein mL44 dsRNA binding" evidence="8">
    <location>
        <begin position="264"/>
        <end position="366"/>
    </location>
</feature>
<evidence type="ECO:0000256" key="5">
    <source>
        <dbReference type="ARBA" id="ARBA00023274"/>
    </source>
</evidence>
<dbReference type="OrthoDB" id="444135at2759"/>
<dbReference type="GO" id="GO:0006396">
    <property type="term" value="P:RNA processing"/>
    <property type="evidence" value="ECO:0007669"/>
    <property type="project" value="InterPro"/>
</dbReference>
<dbReference type="InterPro" id="IPR044444">
    <property type="entry name" value="Ribosomal_mL44_DSRM_metazoa"/>
</dbReference>
<dbReference type="EMBL" id="KQ418767">
    <property type="protein sequence ID" value="KOF85975.1"/>
    <property type="molecule type" value="Genomic_DNA"/>
</dbReference>
<keyword evidence="4" id="KW-0496">Mitochondrion</keyword>
<name>A0A0L8HB10_OCTBM</name>
<dbReference type="Pfam" id="PF22935">
    <property type="entry name" value="RM44_endonuclase"/>
    <property type="match status" value="1"/>
</dbReference>
<dbReference type="STRING" id="37653.A0A0L8HB10"/>
<dbReference type="GO" id="GO:1990904">
    <property type="term" value="C:ribonucleoprotein complex"/>
    <property type="evidence" value="ECO:0007669"/>
    <property type="project" value="UniProtKB-KW"/>
</dbReference>
<dbReference type="FunFam" id="3.30.160.20:FF:000037">
    <property type="entry name" value="39S ribosomal protein L44, mitochondrial"/>
    <property type="match status" value="1"/>
</dbReference>
<dbReference type="Pfam" id="PF22892">
    <property type="entry name" value="DSRM_MRPL44"/>
    <property type="match status" value="1"/>
</dbReference>
<organism evidence="10">
    <name type="scientific">Octopus bimaculoides</name>
    <name type="common">California two-spotted octopus</name>
    <dbReference type="NCBI Taxonomy" id="37653"/>
    <lineage>
        <taxon>Eukaryota</taxon>
        <taxon>Metazoa</taxon>
        <taxon>Spiralia</taxon>
        <taxon>Lophotrochozoa</taxon>
        <taxon>Mollusca</taxon>
        <taxon>Cephalopoda</taxon>
        <taxon>Coleoidea</taxon>
        <taxon>Octopodiformes</taxon>
        <taxon>Octopoda</taxon>
        <taxon>Incirrata</taxon>
        <taxon>Octopodidae</taxon>
        <taxon>Octopus</taxon>
    </lineage>
</organism>
<keyword evidence="3" id="KW-0689">Ribosomal protein</keyword>
<protein>
    <recommendedName>
        <fullName evidence="7">Large ribosomal subunit protein mL44</fullName>
    </recommendedName>
</protein>
<keyword evidence="2" id="KW-0809">Transit peptide</keyword>
<dbReference type="AlphaFoldDB" id="A0A0L8HB10"/>
<dbReference type="SUPFAM" id="SSF69065">
    <property type="entry name" value="RNase III domain-like"/>
    <property type="match status" value="1"/>
</dbReference>
<sequence length="380" mass="43162">MLIKKKKPNVYLLILKVVSVFKMASHRMFLFCTRNISPSLLRLATTKNQQILPIIPPSVTIGCRNYNKSLFPYVSELYRRRLKVGPEKERHRSEWINWNYDAEIYAFGKRLGEEFSEDTLRIIFTDKSYIEKDKARRQELGVDEDVVSLELVDNGEMAAEGNLIASRYIKAFLRFSYPAMFEEGICAIHDFLMSEDILASTGLHIGMKDLTLTAEFPVLSSTMATAFLAAIGGLAQDQGVRRAERFVNHFILPHLIDKDINDLWPIDNPMGLLKSILLQNKRGPPEPRLIHQSASQTIMSLYWVAIYGDKEMIGKAPGETVTIAEEMASRECLRQLMKTSLQQKPLLLGPAAEGLQLDYNRVNPSIQSLEQTPEKQKALA</sequence>
<reference evidence="10" key="1">
    <citation type="submission" date="2015-07" db="EMBL/GenBank/DDBJ databases">
        <title>MeaNS - Measles Nucleotide Surveillance Program.</title>
        <authorList>
            <person name="Tran T."/>
            <person name="Druce J."/>
        </authorList>
    </citation>
    <scope>NUCLEOTIDE SEQUENCE</scope>
    <source>
        <strain evidence="10">UCB-OBI-ISO-001</strain>
        <tissue evidence="10">Gonad</tissue>
    </source>
</reference>
<evidence type="ECO:0000256" key="3">
    <source>
        <dbReference type="ARBA" id="ARBA00022980"/>
    </source>
</evidence>
<dbReference type="KEGG" id="obi:106871979"/>